<gene>
    <name evidence="1" type="ORF">CKAH01_11003</name>
</gene>
<comment type="caution">
    <text evidence="1">The sequence shown here is derived from an EMBL/GenBank/DDBJ whole genome shotgun (WGS) entry which is preliminary data.</text>
</comment>
<evidence type="ECO:0000313" key="2">
    <source>
        <dbReference type="Proteomes" id="UP001281614"/>
    </source>
</evidence>
<organism evidence="1 2">
    <name type="scientific">Colletotrichum kahawae</name>
    <name type="common">Coffee berry disease fungus</name>
    <dbReference type="NCBI Taxonomy" id="34407"/>
    <lineage>
        <taxon>Eukaryota</taxon>
        <taxon>Fungi</taxon>
        <taxon>Dikarya</taxon>
        <taxon>Ascomycota</taxon>
        <taxon>Pezizomycotina</taxon>
        <taxon>Sordariomycetes</taxon>
        <taxon>Hypocreomycetidae</taxon>
        <taxon>Glomerellales</taxon>
        <taxon>Glomerellaceae</taxon>
        <taxon>Colletotrichum</taxon>
        <taxon>Colletotrichum gloeosporioides species complex</taxon>
    </lineage>
</organism>
<keyword evidence="2" id="KW-1185">Reference proteome</keyword>
<dbReference type="Proteomes" id="UP001281614">
    <property type="component" value="Unassembled WGS sequence"/>
</dbReference>
<name>A0AAE0CX03_COLKA</name>
<sequence length="177" mass="19246">MGDIRESRANLLSRNKKADSVMVDFVIAFSTAICRGKKDAGASAVSEPVVLEECRIPVVTSEVKATRKRCIQRVRRQMRQVRHGQVRCQVASDGTRSRNVVVLVEATLVRKVGHAMGRYEVALKDVGNMTGTEAAETQSHAVVTGAITANTDGCEEVCEGLEKGSWRRGWNSSEGNG</sequence>
<proteinExistence type="predicted"/>
<evidence type="ECO:0000313" key="1">
    <source>
        <dbReference type="EMBL" id="KAK2728414.1"/>
    </source>
</evidence>
<dbReference type="AlphaFoldDB" id="A0AAE0CX03"/>
<protein>
    <submittedName>
        <fullName evidence="1">Uncharacterized protein</fullName>
    </submittedName>
</protein>
<accession>A0AAE0CX03</accession>
<reference evidence="1" key="1">
    <citation type="submission" date="2023-02" db="EMBL/GenBank/DDBJ databases">
        <title>Colletotrichum kahawae CIFC_Que2 genome sequencing and assembly.</title>
        <authorList>
            <person name="Baroncelli R."/>
        </authorList>
    </citation>
    <scope>NUCLEOTIDE SEQUENCE</scope>
    <source>
        <strain evidence="1">CIFC_Que2</strain>
    </source>
</reference>
<dbReference type="EMBL" id="VYYT01000881">
    <property type="protein sequence ID" value="KAK2728414.1"/>
    <property type="molecule type" value="Genomic_DNA"/>
</dbReference>